<organism evidence="1">
    <name type="scientific">marine sediment metagenome</name>
    <dbReference type="NCBI Taxonomy" id="412755"/>
    <lineage>
        <taxon>unclassified sequences</taxon>
        <taxon>metagenomes</taxon>
        <taxon>ecological metagenomes</taxon>
    </lineage>
</organism>
<accession>X0YPY8</accession>
<dbReference type="InterPro" id="IPR010281">
    <property type="entry name" value="DUF885"/>
</dbReference>
<sequence>MFAIHNLEENNSFQSLMTQLADFHPDLVPDAKKATAAIDGFLSWLKENQSKMTASAGVGKENYNWLLKNVYLFPYTWEDCRRIVELEDNRVITFQKLEENRNRNLPPLKPVSSQEEYKKSHMGAIEHVMNFLREEEIFTVQDYLVPDKYLEDRSGGKYGLGKPWPEKHDYFYNFSLREPVMEETHEMVGHHFDLLRVRHDNRPIRGNREHEGPYDIAENRNEGFAFGLEELLMHAGYLDGRSPHGREITYEQAAFRTVRALSDLHMHSRDWSLTEAMEFCVANAPHGELLENSYHLWHEMQTTLCHVGWHMQMVVGKVQFMKIFRDRAQQLGDKFVLREFMDEFLAAGMIPMSLIRWELTGYDDEIKKLW</sequence>
<evidence type="ECO:0000313" key="1">
    <source>
        <dbReference type="EMBL" id="GAG58334.1"/>
    </source>
</evidence>
<protein>
    <recommendedName>
        <fullName evidence="2">DUF885 domain-containing protein</fullName>
    </recommendedName>
</protein>
<dbReference type="Pfam" id="PF05960">
    <property type="entry name" value="DUF885"/>
    <property type="match status" value="1"/>
</dbReference>
<dbReference type="EMBL" id="BART01006134">
    <property type="protein sequence ID" value="GAG58334.1"/>
    <property type="molecule type" value="Genomic_DNA"/>
</dbReference>
<reference evidence="1" key="1">
    <citation type="journal article" date="2014" name="Front. Microbiol.">
        <title>High frequency of phylogenetically diverse reductive dehalogenase-homologous genes in deep subseafloor sedimentary metagenomes.</title>
        <authorList>
            <person name="Kawai M."/>
            <person name="Futagami T."/>
            <person name="Toyoda A."/>
            <person name="Takaki Y."/>
            <person name="Nishi S."/>
            <person name="Hori S."/>
            <person name="Arai W."/>
            <person name="Tsubouchi T."/>
            <person name="Morono Y."/>
            <person name="Uchiyama I."/>
            <person name="Ito T."/>
            <person name="Fujiyama A."/>
            <person name="Inagaki F."/>
            <person name="Takami H."/>
        </authorList>
    </citation>
    <scope>NUCLEOTIDE SEQUENCE</scope>
    <source>
        <strain evidence="1">Expedition CK06-06</strain>
    </source>
</reference>
<proteinExistence type="predicted"/>
<comment type="caution">
    <text evidence="1">The sequence shown here is derived from an EMBL/GenBank/DDBJ whole genome shotgun (WGS) entry which is preliminary data.</text>
</comment>
<evidence type="ECO:0008006" key="2">
    <source>
        <dbReference type="Google" id="ProtNLM"/>
    </source>
</evidence>
<dbReference type="AlphaFoldDB" id="X0YPY8"/>
<name>X0YPY8_9ZZZZ</name>
<gene>
    <name evidence="1" type="ORF">S01H4_13963</name>
</gene>